<keyword evidence="1" id="KW-1133">Transmembrane helix</keyword>
<evidence type="ECO:0000313" key="4">
    <source>
        <dbReference type="Proteomes" id="UP000267017"/>
    </source>
</evidence>
<keyword evidence="4" id="KW-1185">Reference proteome</keyword>
<dbReference type="RefSeq" id="WP_128632041.1">
    <property type="nucleotide sequence ID" value="NZ_RRCN01000001.1"/>
</dbReference>
<dbReference type="Pfam" id="PF05569">
    <property type="entry name" value="Peptidase_M56"/>
    <property type="match status" value="1"/>
</dbReference>
<dbReference type="EMBL" id="RRCN01000001">
    <property type="protein sequence ID" value="RRJ64221.1"/>
    <property type="molecule type" value="Genomic_DNA"/>
</dbReference>
<evidence type="ECO:0000313" key="3">
    <source>
        <dbReference type="EMBL" id="RRJ64221.1"/>
    </source>
</evidence>
<name>A0A3P3U1L3_9BACL</name>
<dbReference type="CDD" id="cd07341">
    <property type="entry name" value="M56_BlaR1_MecR1_like"/>
    <property type="match status" value="1"/>
</dbReference>
<dbReference type="PANTHER" id="PTHR34978">
    <property type="entry name" value="POSSIBLE SENSOR-TRANSDUCER PROTEIN BLAR"/>
    <property type="match status" value="1"/>
</dbReference>
<organism evidence="3 4">
    <name type="scientific">Paenibacillus oralis</name>
    <dbReference type="NCBI Taxonomy" id="2490856"/>
    <lineage>
        <taxon>Bacteria</taxon>
        <taxon>Bacillati</taxon>
        <taxon>Bacillota</taxon>
        <taxon>Bacilli</taxon>
        <taxon>Bacillales</taxon>
        <taxon>Paenibacillaceae</taxon>
        <taxon>Paenibacillus</taxon>
    </lineage>
</organism>
<evidence type="ECO:0000259" key="2">
    <source>
        <dbReference type="Pfam" id="PF05569"/>
    </source>
</evidence>
<evidence type="ECO:0000256" key="1">
    <source>
        <dbReference type="SAM" id="Phobius"/>
    </source>
</evidence>
<dbReference type="InterPro" id="IPR052173">
    <property type="entry name" value="Beta-lactam_resp_regulator"/>
</dbReference>
<feature type="domain" description="Peptidase M56" evidence="2">
    <location>
        <begin position="7"/>
        <end position="297"/>
    </location>
</feature>
<gene>
    <name evidence="3" type="ORF">EHV15_15800</name>
</gene>
<feature type="transmembrane region" description="Helical" evidence="1">
    <location>
        <begin position="211"/>
        <end position="234"/>
    </location>
</feature>
<keyword evidence="1" id="KW-0812">Transmembrane</keyword>
<keyword evidence="1" id="KW-0472">Membrane</keyword>
<accession>A0A3P3U1L3</accession>
<comment type="caution">
    <text evidence="3">The sequence shown here is derived from an EMBL/GenBank/DDBJ whole genome shotgun (WGS) entry which is preliminary data.</text>
</comment>
<feature type="transmembrane region" description="Helical" evidence="1">
    <location>
        <begin position="107"/>
        <end position="125"/>
    </location>
</feature>
<dbReference type="InterPro" id="IPR008756">
    <property type="entry name" value="Peptidase_M56"/>
</dbReference>
<dbReference type="Proteomes" id="UP000267017">
    <property type="component" value="Unassembled WGS sequence"/>
</dbReference>
<dbReference type="OrthoDB" id="9770467at2"/>
<dbReference type="PANTHER" id="PTHR34978:SF3">
    <property type="entry name" value="SLR0241 PROTEIN"/>
    <property type="match status" value="1"/>
</dbReference>
<feature type="transmembrane region" description="Helical" evidence="1">
    <location>
        <begin position="37"/>
        <end position="55"/>
    </location>
</feature>
<dbReference type="AlphaFoldDB" id="A0A3P3U1L3"/>
<reference evidence="3 4" key="1">
    <citation type="submission" date="2018-11" db="EMBL/GenBank/DDBJ databases">
        <title>Genome sequencing of Paenibacillus sp. KCOM 3021 (= ChDC PVNT-B20).</title>
        <authorList>
            <person name="Kook J.-K."/>
            <person name="Park S.-N."/>
            <person name="Lim Y.K."/>
        </authorList>
    </citation>
    <scope>NUCLEOTIDE SEQUENCE [LARGE SCALE GENOMIC DNA]</scope>
    <source>
        <strain evidence="3 4">KCOM 3021</strain>
    </source>
</reference>
<sequence length="438" mass="48973">MREFLSALIECSISMTVLIFGFTAVTPWLSRRYAAKWIYYAWAVIVAGLIFPLRLHTDAALIPLNIIPPAEIRQVMPEYGDTAGTSAFIPAGKESSGLTTVSSWEQAAGGLWLAGAAIFAAYHGLKHYRFLKLVKRWRQPADPQMYEILLNIKSDIGITRQVGLQIVPCVASPMIIGFVNPTLLLPAQHFSADELPYILKHELIHFKRKDIWYKSLVFIAAAMHWFNPAVYLMAKSIAKQCEISCDAEVVKGAGYAARQQYSETILRVIRNQSKLQTMFSTNFYGGLEEMKQRIFVIMDIAKKKNGIAILSLILLGTIGSGIAFPANQEAAAGAYAEEAVTSAREQADTANWLDSEETAQSYAVYEKYGLTYDEKMNRFYYDGKLVRSFADELDGNGTYRFFTFPNGAIDLEAERNADNELIGLSPVSREKYDKANKN</sequence>
<proteinExistence type="predicted"/>
<feature type="transmembrane region" description="Helical" evidence="1">
    <location>
        <begin position="6"/>
        <end position="25"/>
    </location>
</feature>
<protein>
    <submittedName>
        <fullName evidence="3">M56 family metallopeptidase</fullName>
    </submittedName>
</protein>